<evidence type="ECO:0000256" key="9">
    <source>
        <dbReference type="ARBA" id="ARBA00023211"/>
    </source>
</evidence>
<comment type="cofactor">
    <cofactor evidence="1">
        <name>Mn(2+)</name>
        <dbReference type="ChEBI" id="CHEBI:29035"/>
    </cofactor>
</comment>
<dbReference type="InterPro" id="IPR016185">
    <property type="entry name" value="PreATP-grasp_dom_sf"/>
</dbReference>
<feature type="domain" description="ATP-grasp" evidence="11">
    <location>
        <begin position="129"/>
        <end position="314"/>
    </location>
</feature>
<dbReference type="GO" id="GO:0004363">
    <property type="term" value="F:glutathione synthase activity"/>
    <property type="evidence" value="ECO:0007669"/>
    <property type="project" value="UniProtKB-UniRule"/>
</dbReference>
<evidence type="ECO:0000256" key="6">
    <source>
        <dbReference type="ARBA" id="ARBA00022741"/>
    </source>
</evidence>
<dbReference type="SUPFAM" id="SSF56059">
    <property type="entry name" value="Glutathione synthetase ATP-binding domain-like"/>
    <property type="match status" value="1"/>
</dbReference>
<keyword evidence="5" id="KW-0479">Metal-binding</keyword>
<keyword evidence="4 10" id="KW-0317">Glutathione biosynthesis</keyword>
<keyword evidence="7 10" id="KW-0067">ATP-binding</keyword>
<dbReference type="PANTHER" id="PTHR21621">
    <property type="entry name" value="RIBOSOMAL PROTEIN S6 MODIFICATION PROTEIN"/>
    <property type="match status" value="1"/>
</dbReference>
<dbReference type="AlphaFoldDB" id="A0A494Y9I8"/>
<dbReference type="NCBIfam" id="NF003573">
    <property type="entry name" value="PRK05246.1"/>
    <property type="match status" value="1"/>
</dbReference>
<dbReference type="UniPathway" id="UPA00142">
    <property type="reaction ID" value="UER00210"/>
</dbReference>
<comment type="cofactor">
    <cofactor evidence="2">
        <name>Mg(2+)</name>
        <dbReference type="ChEBI" id="CHEBI:18420"/>
    </cofactor>
</comment>
<evidence type="ECO:0000313" key="13">
    <source>
        <dbReference type="Proteomes" id="UP000270342"/>
    </source>
</evidence>
<proteinExistence type="inferred from homology"/>
<dbReference type="Gene3D" id="3.30.1490.20">
    <property type="entry name" value="ATP-grasp fold, A domain"/>
    <property type="match status" value="1"/>
</dbReference>
<dbReference type="OrthoDB" id="9785415at2"/>
<dbReference type="PROSITE" id="PS50975">
    <property type="entry name" value="ATP_GRASP"/>
    <property type="match status" value="1"/>
</dbReference>
<dbReference type="GO" id="GO:0005737">
    <property type="term" value="C:cytoplasm"/>
    <property type="evidence" value="ECO:0007669"/>
    <property type="project" value="TreeGrafter"/>
</dbReference>
<accession>A0A494Y9I8</accession>
<dbReference type="Proteomes" id="UP000270342">
    <property type="component" value="Unassembled WGS sequence"/>
</dbReference>
<evidence type="ECO:0000256" key="3">
    <source>
        <dbReference type="ARBA" id="ARBA00022598"/>
    </source>
</evidence>
<keyword evidence="6 10" id="KW-0547">Nucleotide-binding</keyword>
<dbReference type="Pfam" id="PF02955">
    <property type="entry name" value="GSH-S_ATP"/>
    <property type="match status" value="1"/>
</dbReference>
<dbReference type="EMBL" id="RBZU01000001">
    <property type="protein sequence ID" value="RKP58785.1"/>
    <property type="molecule type" value="Genomic_DNA"/>
</dbReference>
<keyword evidence="9" id="KW-0464">Manganese</keyword>
<evidence type="ECO:0000256" key="1">
    <source>
        <dbReference type="ARBA" id="ARBA00001936"/>
    </source>
</evidence>
<evidence type="ECO:0000259" key="11">
    <source>
        <dbReference type="PROSITE" id="PS50975"/>
    </source>
</evidence>
<protein>
    <recommendedName>
        <fullName evidence="10">Glutathione synthetase</fullName>
        <ecNumber evidence="10">6.3.2.3</ecNumber>
    </recommendedName>
    <alternativeName>
        <fullName evidence="10">GSH synthetase</fullName>
        <shortName evidence="10">GSH-S</shortName>
        <shortName evidence="10">GSHase</shortName>
    </alternativeName>
    <alternativeName>
        <fullName evidence="10">Glutathione synthase</fullName>
    </alternativeName>
</protein>
<dbReference type="RefSeq" id="WP_121082918.1">
    <property type="nucleotide sequence ID" value="NZ_RBZU01000001.1"/>
</dbReference>
<keyword evidence="13" id="KW-1185">Reference proteome</keyword>
<evidence type="ECO:0000256" key="10">
    <source>
        <dbReference type="HAMAP-Rule" id="MF_00162"/>
    </source>
</evidence>
<dbReference type="InterPro" id="IPR011761">
    <property type="entry name" value="ATP-grasp"/>
</dbReference>
<dbReference type="Pfam" id="PF02951">
    <property type="entry name" value="GSH-S_N"/>
    <property type="match status" value="1"/>
</dbReference>
<dbReference type="EC" id="6.3.2.3" evidence="10"/>
<evidence type="ECO:0000256" key="4">
    <source>
        <dbReference type="ARBA" id="ARBA00022684"/>
    </source>
</evidence>
<evidence type="ECO:0000313" key="12">
    <source>
        <dbReference type="EMBL" id="RKP58785.1"/>
    </source>
</evidence>
<dbReference type="InterPro" id="IPR004218">
    <property type="entry name" value="GSHS_ATP-bd"/>
</dbReference>
<gene>
    <name evidence="10" type="primary">gshB</name>
    <name evidence="12" type="ORF">D7S86_02300</name>
</gene>
<keyword evidence="3 10" id="KW-0436">Ligase</keyword>
<organism evidence="12 13">
    <name type="scientific">Pararobbsia silviterrae</name>
    <dbReference type="NCBI Taxonomy" id="1792498"/>
    <lineage>
        <taxon>Bacteria</taxon>
        <taxon>Pseudomonadati</taxon>
        <taxon>Pseudomonadota</taxon>
        <taxon>Betaproteobacteria</taxon>
        <taxon>Burkholderiales</taxon>
        <taxon>Burkholderiaceae</taxon>
        <taxon>Pararobbsia</taxon>
    </lineage>
</organism>
<evidence type="ECO:0000256" key="2">
    <source>
        <dbReference type="ARBA" id="ARBA00001946"/>
    </source>
</evidence>
<comment type="caution">
    <text evidence="12">The sequence shown here is derived from an EMBL/GenBank/DDBJ whole genome shotgun (WGS) entry which is preliminary data.</text>
</comment>
<evidence type="ECO:0000256" key="8">
    <source>
        <dbReference type="ARBA" id="ARBA00022842"/>
    </source>
</evidence>
<dbReference type="Gene3D" id="3.40.50.20">
    <property type="match status" value="1"/>
</dbReference>
<dbReference type="HAMAP" id="MF_00162">
    <property type="entry name" value="GSH_S"/>
    <property type="match status" value="1"/>
</dbReference>
<comment type="similarity">
    <text evidence="10">Belongs to the prokaryotic GSH synthase family.</text>
</comment>
<reference evidence="12 13" key="1">
    <citation type="submission" date="2018-10" db="EMBL/GenBank/DDBJ databases">
        <title>Robbsia sp. DHC34, isolated from soil.</title>
        <authorList>
            <person name="Gao Z.-H."/>
            <person name="Qiu L.-H."/>
        </authorList>
    </citation>
    <scope>NUCLEOTIDE SEQUENCE [LARGE SCALE GENOMIC DNA]</scope>
    <source>
        <strain evidence="12 13">DHC34</strain>
    </source>
</reference>
<dbReference type="InterPro" id="IPR013815">
    <property type="entry name" value="ATP_grasp_subdomain_1"/>
</dbReference>
<dbReference type="InterPro" id="IPR006284">
    <property type="entry name" value="Glut_synth_pro"/>
</dbReference>
<comment type="catalytic activity">
    <reaction evidence="10">
        <text>gamma-L-glutamyl-L-cysteine + glycine + ATP = glutathione + ADP + phosphate + H(+)</text>
        <dbReference type="Rhea" id="RHEA:13557"/>
        <dbReference type="ChEBI" id="CHEBI:15378"/>
        <dbReference type="ChEBI" id="CHEBI:30616"/>
        <dbReference type="ChEBI" id="CHEBI:43474"/>
        <dbReference type="ChEBI" id="CHEBI:57305"/>
        <dbReference type="ChEBI" id="CHEBI:57925"/>
        <dbReference type="ChEBI" id="CHEBI:58173"/>
        <dbReference type="ChEBI" id="CHEBI:456216"/>
        <dbReference type="EC" id="6.3.2.3"/>
    </reaction>
</comment>
<evidence type="ECO:0000256" key="7">
    <source>
        <dbReference type="ARBA" id="ARBA00022840"/>
    </source>
</evidence>
<dbReference type="InterPro" id="IPR004215">
    <property type="entry name" value="GSHS_N"/>
</dbReference>
<dbReference type="FunFam" id="3.30.1490.20:FF:000009">
    <property type="entry name" value="Glutathione synthetase"/>
    <property type="match status" value="1"/>
</dbReference>
<dbReference type="PANTHER" id="PTHR21621:SF4">
    <property type="entry name" value="GLUTATHIONE SYNTHETASE"/>
    <property type="match status" value="1"/>
</dbReference>
<dbReference type="NCBIfam" id="TIGR01380">
    <property type="entry name" value="glut_syn"/>
    <property type="match status" value="1"/>
</dbReference>
<dbReference type="SUPFAM" id="SSF52440">
    <property type="entry name" value="PreATP-grasp domain"/>
    <property type="match status" value="1"/>
</dbReference>
<sequence length="325" mass="35822">MNILFIADPLDHFKIYKDSTYAMMAEAARRGYRIHACEPSDLAYSRGIVEARTQAIELIGDHRNHEPHVWYRAEPAVVEPLTRFDAVLMRKDPPFDMEYVTSTWLLELAERAGARIFNRPQAIRDHSEKLAIGEFAQFVAPTLVTRDADRIRAFHAEHRDVILKPLDGMGGMGIFRVKDDALNLGSIIETLSDNGARTIMAQRFIPEIKAGDKRILLIGGKPVPFALARIPQGTEVRGNLAAGGIGVAQPLSARDLEIAETLAPVLAARGLLLVGLDSIGDWLTEVNVTSPTCFREIMDQTGFDVAGMLIDALEAAVGRSVRETV</sequence>
<comment type="pathway">
    <text evidence="10">Sulfur metabolism; glutathione biosynthesis; glutathione from L-cysteine and L-glutamate: step 2/2.</text>
</comment>
<keyword evidence="8" id="KW-0460">Magnesium</keyword>
<name>A0A494Y9I8_9BURK</name>
<dbReference type="Gene3D" id="3.30.470.20">
    <property type="entry name" value="ATP-grasp fold, B domain"/>
    <property type="match status" value="1"/>
</dbReference>
<dbReference type="GO" id="GO:0046872">
    <property type="term" value="F:metal ion binding"/>
    <property type="evidence" value="ECO:0007669"/>
    <property type="project" value="UniProtKB-KW"/>
</dbReference>
<evidence type="ECO:0000256" key="5">
    <source>
        <dbReference type="ARBA" id="ARBA00022723"/>
    </source>
</evidence>
<dbReference type="GO" id="GO:0005524">
    <property type="term" value="F:ATP binding"/>
    <property type="evidence" value="ECO:0007669"/>
    <property type="project" value="UniProtKB-UniRule"/>
</dbReference>